<accession>A0A0E3VVL5</accession>
<protein>
    <recommendedName>
        <fullName evidence="9">Polysaccharide biosynthesis protein</fullName>
    </recommendedName>
</protein>
<name>A0A0E3VVL5_9BRAD</name>
<evidence type="ECO:0000256" key="5">
    <source>
        <dbReference type="ARBA" id="ARBA00023136"/>
    </source>
</evidence>
<keyword evidence="5 6" id="KW-0472">Membrane</keyword>
<dbReference type="PANTHER" id="PTHR30250:SF11">
    <property type="entry name" value="O-ANTIGEN TRANSPORTER-RELATED"/>
    <property type="match status" value="1"/>
</dbReference>
<evidence type="ECO:0000256" key="6">
    <source>
        <dbReference type="SAM" id="Phobius"/>
    </source>
</evidence>
<feature type="transmembrane region" description="Helical" evidence="6">
    <location>
        <begin position="354"/>
        <end position="377"/>
    </location>
</feature>
<comment type="subcellular location">
    <subcellularLocation>
        <location evidence="1">Cell membrane</location>
        <topology evidence="1">Multi-pass membrane protein</topology>
    </subcellularLocation>
</comment>
<feature type="transmembrane region" description="Helical" evidence="6">
    <location>
        <begin position="383"/>
        <end position="402"/>
    </location>
</feature>
<feature type="transmembrane region" description="Helical" evidence="6">
    <location>
        <begin position="434"/>
        <end position="453"/>
    </location>
</feature>
<feature type="transmembrane region" description="Helical" evidence="6">
    <location>
        <begin position="285"/>
        <end position="304"/>
    </location>
</feature>
<dbReference type="RefSeq" id="WP_060910785.1">
    <property type="nucleotide sequence ID" value="NZ_CP126038.1"/>
</dbReference>
<reference evidence="7 8" key="1">
    <citation type="submission" date="2014-11" db="EMBL/GenBank/DDBJ databases">
        <title>Symbiosis island explosion on the genome of extra-slow-growing strains of soybean bradyrhizobia with massive insertion sequences.</title>
        <authorList>
            <person name="Iida T."/>
            <person name="Minamisawa K."/>
        </authorList>
    </citation>
    <scope>NUCLEOTIDE SEQUENCE [LARGE SCALE GENOMIC DNA]</scope>
    <source>
        <strain evidence="7 8">NK6</strain>
    </source>
</reference>
<feature type="transmembrane region" description="Helical" evidence="6">
    <location>
        <begin position="105"/>
        <end position="125"/>
    </location>
</feature>
<feature type="transmembrane region" description="Helical" evidence="6">
    <location>
        <begin position="161"/>
        <end position="181"/>
    </location>
</feature>
<evidence type="ECO:0000256" key="1">
    <source>
        <dbReference type="ARBA" id="ARBA00004651"/>
    </source>
</evidence>
<organism evidence="7 8">
    <name type="scientific">Bradyrhizobium diazoefficiens</name>
    <dbReference type="NCBI Taxonomy" id="1355477"/>
    <lineage>
        <taxon>Bacteria</taxon>
        <taxon>Pseudomonadati</taxon>
        <taxon>Pseudomonadota</taxon>
        <taxon>Alphaproteobacteria</taxon>
        <taxon>Hyphomicrobiales</taxon>
        <taxon>Nitrobacteraceae</taxon>
        <taxon>Bradyrhizobium</taxon>
    </lineage>
</organism>
<feature type="transmembrane region" description="Helical" evidence="6">
    <location>
        <begin position="34"/>
        <end position="54"/>
    </location>
</feature>
<gene>
    <name evidence="7" type="ORF">NK6_6217</name>
</gene>
<feature type="transmembrane region" description="Helical" evidence="6">
    <location>
        <begin position="75"/>
        <end position="99"/>
    </location>
</feature>
<evidence type="ECO:0000256" key="4">
    <source>
        <dbReference type="ARBA" id="ARBA00022989"/>
    </source>
</evidence>
<evidence type="ECO:0000256" key="3">
    <source>
        <dbReference type="ARBA" id="ARBA00022692"/>
    </source>
</evidence>
<evidence type="ECO:0000313" key="8">
    <source>
        <dbReference type="Proteomes" id="UP000063308"/>
    </source>
</evidence>
<dbReference type="EMBL" id="AP014685">
    <property type="protein sequence ID" value="BAR59370.1"/>
    <property type="molecule type" value="Genomic_DNA"/>
</dbReference>
<dbReference type="AlphaFoldDB" id="A0A0E3VVL5"/>
<dbReference type="InterPro" id="IPR050833">
    <property type="entry name" value="Poly_Biosynth_Transport"/>
</dbReference>
<evidence type="ECO:0000256" key="2">
    <source>
        <dbReference type="ARBA" id="ARBA00022475"/>
    </source>
</evidence>
<sequence>MISLLAFGSYIYQSASAIILIFAVSHILSPAQYTSFSLALAASQLFCVFVFEWLQLAGVRFLAAASGEEAARLRFSLFSAGLLSALVLLLVGGVAGLVGTLETSVVALALAMAVLQGATDLYFMIVRVSDRLATASVLLILRASVLLAGAVTAALLCGTAAATLCGIAAGYGAALLVSLIVHRTSLQRASRHALLTDWRNFCRYGIMAAAASVIHLSVPVTLRLIVIATLGRTSTGAAGFSMAIDLLQRPFSVLVTAIHTVSYPNVVVQFERDVDGEARRATARMLDFILCATIVMLGGLIGLLPDAAHLFVPADLLVDFLNAAPVAAVFYFLHIHLQATLAVVPHLTKSATRLVVVAACQLVLVSAAASIGALLHISVAGQIASAALATALIILFASGPLIRFRAAPRALLIVEATVAAAAIAMLAAAPSASLLWLAGKIAFAGLAVVLVTWRGDLLASARSSN</sequence>
<proteinExistence type="predicted"/>
<dbReference type="Proteomes" id="UP000063308">
    <property type="component" value="Chromosome"/>
</dbReference>
<dbReference type="GO" id="GO:0005886">
    <property type="term" value="C:plasma membrane"/>
    <property type="evidence" value="ECO:0007669"/>
    <property type="project" value="UniProtKB-SubCell"/>
</dbReference>
<feature type="transmembrane region" description="Helical" evidence="6">
    <location>
        <begin position="7"/>
        <end position="28"/>
    </location>
</feature>
<keyword evidence="3 6" id="KW-0812">Transmembrane</keyword>
<keyword evidence="2" id="KW-1003">Cell membrane</keyword>
<dbReference type="PANTHER" id="PTHR30250">
    <property type="entry name" value="PST FAMILY PREDICTED COLANIC ACID TRANSPORTER"/>
    <property type="match status" value="1"/>
</dbReference>
<evidence type="ECO:0000313" key="7">
    <source>
        <dbReference type="EMBL" id="BAR59370.1"/>
    </source>
</evidence>
<evidence type="ECO:0008006" key="9">
    <source>
        <dbReference type="Google" id="ProtNLM"/>
    </source>
</evidence>
<feature type="transmembrane region" description="Helical" evidence="6">
    <location>
        <begin position="409"/>
        <end position="428"/>
    </location>
</feature>
<feature type="transmembrane region" description="Helical" evidence="6">
    <location>
        <begin position="132"/>
        <end position="155"/>
    </location>
</feature>
<keyword evidence="4 6" id="KW-1133">Transmembrane helix</keyword>